<reference evidence="1 2" key="1">
    <citation type="submission" date="2021-01" db="EMBL/GenBank/DDBJ databases">
        <title>Whole genome shotgun sequence of Catellatospora coxensis NBRC 107359.</title>
        <authorList>
            <person name="Komaki H."/>
            <person name="Tamura T."/>
        </authorList>
    </citation>
    <scope>NUCLEOTIDE SEQUENCE [LARGE SCALE GENOMIC DNA]</scope>
    <source>
        <strain evidence="1 2">NBRC 107359</strain>
    </source>
</reference>
<proteinExistence type="predicted"/>
<dbReference type="Proteomes" id="UP000630887">
    <property type="component" value="Unassembled WGS sequence"/>
</dbReference>
<evidence type="ECO:0000313" key="1">
    <source>
        <dbReference type="EMBL" id="GIG05682.1"/>
    </source>
</evidence>
<name>A0A8J3KMF1_9ACTN</name>
<sequence>MNIDEATTTADDVLDRLRQTDPRTPHFLPGAFGVGIRFTDEGAASYQQESVAAVTLADDVAEGTRARFDMLRTVWPYGVLCYEIFTLVGEHALLVIEQALRDRFMQLTGGRLVFVKNGVERHVSATSYEDVVKAARKPGKLRVSSGSEIAFNGMLDGLRTWARAEGLLLGQRNLRIEAALTNLRNWVAHPNGHQLEGPNSAMGTLRDVAEIINQLWGHRTPGGRLYPELATREIMAISWDPVSGDQYTEPAEHLLADDDSSGLRYLIVRGVDEPDHPGSLGLFGFDGLHETTRYPTQLLWGPGDRATAADWLRQQQPEPDQVDHFDHLYLLRHHGGRLYRPMRHGVAAGLGAQEREGTWYAVRADDPGRALLHVQNLLTSAGCDQQERCDTCSALHLATGSHADVLGSLRPVLAAPAQDVTAPSAPPRWRDIAVA</sequence>
<dbReference type="AlphaFoldDB" id="A0A8J3KMF1"/>
<keyword evidence="2" id="KW-1185">Reference proteome</keyword>
<organism evidence="1 2">
    <name type="scientific">Catellatospora coxensis</name>
    <dbReference type="NCBI Taxonomy" id="310354"/>
    <lineage>
        <taxon>Bacteria</taxon>
        <taxon>Bacillati</taxon>
        <taxon>Actinomycetota</taxon>
        <taxon>Actinomycetes</taxon>
        <taxon>Micromonosporales</taxon>
        <taxon>Micromonosporaceae</taxon>
        <taxon>Catellatospora</taxon>
    </lineage>
</organism>
<protein>
    <submittedName>
        <fullName evidence="1">Uncharacterized protein</fullName>
    </submittedName>
</protein>
<gene>
    <name evidence="1" type="ORF">Cco03nite_23820</name>
</gene>
<dbReference type="RefSeq" id="WP_203692109.1">
    <property type="nucleotide sequence ID" value="NZ_BAAALC010000025.1"/>
</dbReference>
<dbReference type="EMBL" id="BONI01000016">
    <property type="protein sequence ID" value="GIG05682.1"/>
    <property type="molecule type" value="Genomic_DNA"/>
</dbReference>
<evidence type="ECO:0000313" key="2">
    <source>
        <dbReference type="Proteomes" id="UP000630887"/>
    </source>
</evidence>
<accession>A0A8J3KMF1</accession>
<comment type="caution">
    <text evidence="1">The sequence shown here is derived from an EMBL/GenBank/DDBJ whole genome shotgun (WGS) entry which is preliminary data.</text>
</comment>